<dbReference type="Proteomes" id="UP001066276">
    <property type="component" value="Chromosome 1_1"/>
</dbReference>
<accession>A0AAV7WWQ9</accession>
<feature type="region of interest" description="Disordered" evidence="1">
    <location>
        <begin position="1"/>
        <end position="108"/>
    </location>
</feature>
<name>A0AAV7WWQ9_PLEWA</name>
<feature type="compositionally biased region" description="Basic residues" evidence="1">
    <location>
        <begin position="1"/>
        <end position="19"/>
    </location>
</feature>
<feature type="compositionally biased region" description="Basic and acidic residues" evidence="1">
    <location>
        <begin position="22"/>
        <end position="33"/>
    </location>
</feature>
<proteinExistence type="predicted"/>
<organism evidence="2 3">
    <name type="scientific">Pleurodeles waltl</name>
    <name type="common">Iberian ribbed newt</name>
    <dbReference type="NCBI Taxonomy" id="8319"/>
    <lineage>
        <taxon>Eukaryota</taxon>
        <taxon>Metazoa</taxon>
        <taxon>Chordata</taxon>
        <taxon>Craniata</taxon>
        <taxon>Vertebrata</taxon>
        <taxon>Euteleostomi</taxon>
        <taxon>Amphibia</taxon>
        <taxon>Batrachia</taxon>
        <taxon>Caudata</taxon>
        <taxon>Salamandroidea</taxon>
        <taxon>Salamandridae</taxon>
        <taxon>Pleurodelinae</taxon>
        <taxon>Pleurodeles</taxon>
    </lineage>
</organism>
<dbReference type="EMBL" id="JANPWB010000001">
    <property type="protein sequence ID" value="KAJ1217739.1"/>
    <property type="molecule type" value="Genomic_DNA"/>
</dbReference>
<keyword evidence="3" id="KW-1185">Reference proteome</keyword>
<comment type="caution">
    <text evidence="2">The sequence shown here is derived from an EMBL/GenBank/DDBJ whole genome shotgun (WGS) entry which is preliminary data.</text>
</comment>
<reference evidence="2" key="1">
    <citation type="journal article" date="2022" name="bioRxiv">
        <title>Sequencing and chromosome-scale assembly of the giantPleurodeles waltlgenome.</title>
        <authorList>
            <person name="Brown T."/>
            <person name="Elewa A."/>
            <person name="Iarovenko S."/>
            <person name="Subramanian E."/>
            <person name="Araus A.J."/>
            <person name="Petzold A."/>
            <person name="Susuki M."/>
            <person name="Suzuki K.-i.T."/>
            <person name="Hayashi T."/>
            <person name="Toyoda A."/>
            <person name="Oliveira C."/>
            <person name="Osipova E."/>
            <person name="Leigh N.D."/>
            <person name="Simon A."/>
            <person name="Yun M.H."/>
        </authorList>
    </citation>
    <scope>NUCLEOTIDE SEQUENCE</scope>
    <source>
        <strain evidence="2">20211129_DDA</strain>
        <tissue evidence="2">Liver</tissue>
    </source>
</reference>
<evidence type="ECO:0000313" key="3">
    <source>
        <dbReference type="Proteomes" id="UP001066276"/>
    </source>
</evidence>
<feature type="compositionally biased region" description="Basic and acidic residues" evidence="1">
    <location>
        <begin position="62"/>
        <end position="88"/>
    </location>
</feature>
<feature type="compositionally biased region" description="Basic and acidic residues" evidence="1">
    <location>
        <begin position="95"/>
        <end position="108"/>
    </location>
</feature>
<evidence type="ECO:0000313" key="2">
    <source>
        <dbReference type="EMBL" id="KAJ1217739.1"/>
    </source>
</evidence>
<sequence length="108" mass="12651">MERNGRIRRTLAQKTRKPLSGRAERHWNLERRSPVSKTKTAGPWEPMNEPPRFRRSVATPETNKERQKEKYEGKEEPITRTSGEEGKIGKKTARRVKEEKARENQGVK</sequence>
<evidence type="ECO:0000256" key="1">
    <source>
        <dbReference type="SAM" id="MobiDB-lite"/>
    </source>
</evidence>
<dbReference type="AlphaFoldDB" id="A0AAV7WWQ9"/>
<protein>
    <submittedName>
        <fullName evidence="2">Uncharacterized protein</fullName>
    </submittedName>
</protein>
<gene>
    <name evidence="2" type="ORF">NDU88_005329</name>
</gene>